<dbReference type="InterPro" id="IPR029058">
    <property type="entry name" value="AB_hydrolase_fold"/>
</dbReference>
<evidence type="ECO:0000313" key="3">
    <source>
        <dbReference type="EMBL" id="KAJ1926488.1"/>
    </source>
</evidence>
<accession>A0A9W8AEZ3</accession>
<evidence type="ECO:0000256" key="1">
    <source>
        <dbReference type="SAM" id="MobiDB-lite"/>
    </source>
</evidence>
<reference evidence="3" key="1">
    <citation type="submission" date="2022-07" db="EMBL/GenBank/DDBJ databases">
        <title>Phylogenomic reconstructions and comparative analyses of Kickxellomycotina fungi.</title>
        <authorList>
            <person name="Reynolds N.K."/>
            <person name="Stajich J.E."/>
            <person name="Barry K."/>
            <person name="Grigoriev I.V."/>
            <person name="Crous P."/>
            <person name="Smith M.E."/>
        </authorList>
    </citation>
    <scope>NUCLEOTIDE SEQUENCE</scope>
    <source>
        <strain evidence="3">RSA 861</strain>
    </source>
</reference>
<keyword evidence="4" id="KW-1185">Reference proteome</keyword>
<evidence type="ECO:0000313" key="4">
    <source>
        <dbReference type="Proteomes" id="UP001150569"/>
    </source>
</evidence>
<dbReference type="AlphaFoldDB" id="A0A9W8AEZ3"/>
<feature type="domain" description="AB hydrolase-1" evidence="2">
    <location>
        <begin position="45"/>
        <end position="374"/>
    </location>
</feature>
<gene>
    <name evidence="3" type="ORF">IWQ60_003763</name>
</gene>
<protein>
    <recommendedName>
        <fullName evidence="2">AB hydrolase-1 domain-containing protein</fullName>
    </recommendedName>
</protein>
<evidence type="ECO:0000259" key="2">
    <source>
        <dbReference type="Pfam" id="PF12697"/>
    </source>
</evidence>
<dbReference type="SUPFAM" id="SSF53474">
    <property type="entry name" value="alpha/beta-Hydrolases"/>
    <property type="match status" value="1"/>
</dbReference>
<dbReference type="Pfam" id="PF12697">
    <property type="entry name" value="Abhydrolase_6"/>
    <property type="match status" value="1"/>
</dbReference>
<feature type="compositionally biased region" description="Low complexity" evidence="1">
    <location>
        <begin position="74"/>
        <end position="85"/>
    </location>
</feature>
<proteinExistence type="predicted"/>
<organism evidence="3 4">
    <name type="scientific">Tieghemiomyces parasiticus</name>
    <dbReference type="NCBI Taxonomy" id="78921"/>
    <lineage>
        <taxon>Eukaryota</taxon>
        <taxon>Fungi</taxon>
        <taxon>Fungi incertae sedis</taxon>
        <taxon>Zoopagomycota</taxon>
        <taxon>Kickxellomycotina</taxon>
        <taxon>Dimargaritomycetes</taxon>
        <taxon>Dimargaritales</taxon>
        <taxon>Dimargaritaceae</taxon>
        <taxon>Tieghemiomyces</taxon>
    </lineage>
</organism>
<feature type="region of interest" description="Disordered" evidence="1">
    <location>
        <begin position="74"/>
        <end position="95"/>
    </location>
</feature>
<dbReference type="Proteomes" id="UP001150569">
    <property type="component" value="Unassembled WGS sequence"/>
</dbReference>
<comment type="caution">
    <text evidence="3">The sequence shown here is derived from an EMBL/GenBank/DDBJ whole genome shotgun (WGS) entry which is preliminary data.</text>
</comment>
<dbReference type="EMBL" id="JANBPT010000167">
    <property type="protein sequence ID" value="KAJ1926488.1"/>
    <property type="molecule type" value="Genomic_DNA"/>
</dbReference>
<dbReference type="Gene3D" id="3.40.50.1820">
    <property type="entry name" value="alpha/beta hydrolase"/>
    <property type="match status" value="1"/>
</dbReference>
<dbReference type="OrthoDB" id="94039at2759"/>
<name>A0A9W8AEZ3_9FUNG</name>
<dbReference type="InterPro" id="IPR000073">
    <property type="entry name" value="AB_hydrolase_1"/>
</dbReference>
<sequence length="397" mass="43676">MDRFTVTTRVFHAPHNDRRLVAKEFVPRRVATSTVPQEGRAITLLFVHATGFHKELWEPTLEAMSLDSSEAASAAARATPAEKASGNGPTGQECVSYSNTNGHSSIMVKPTLASHLYPTGAWYVDRIVTFDCFNHGDSAVLNKDRLGNKLTWTSIAHDIIDITEQIRSNSTMVGVGHSFGASSLLIAQLLRPDIFDAIFAVEPVLAFAEGFHGHKYELTLRRRAVWNSKAHAIKYFTKHPFFATWDQRVLQIFLRHGLSPATAAAQITKAEGKGNDTVATATATAATTTTAVQLKCQPRDEYETYMGGWVDSVRTIDNMSEIICPTRFLLGELSSVCPNSKYAQSYASSCLLSDARVAKDLGHLIPMESPETVAYQLGLFLSDHLVLNTGLQFRSRL</sequence>